<dbReference type="PROSITE" id="PS00934">
    <property type="entry name" value="GLYOXALASE_I_1"/>
    <property type="match status" value="1"/>
</dbReference>
<evidence type="ECO:0000259" key="2">
    <source>
        <dbReference type="PROSITE" id="PS51819"/>
    </source>
</evidence>
<sequence length="137" mass="14834">MGMNTKIGGGGFHHIAIRVYDFDKTVAFYTEVLGFAEKVRWGEGDGRAIMLDTGDGNYLEVFAGGKEGQKEEGAFLHLALRSNNVTEAIEHARAAGMEITVEPKDAVLGGIPVRIAFFKGPDGEIIELFESTGEDQL</sequence>
<dbReference type="CDD" id="cd06587">
    <property type="entry name" value="VOC"/>
    <property type="match status" value="1"/>
</dbReference>
<dbReference type="PROSITE" id="PS51819">
    <property type="entry name" value="VOC"/>
    <property type="match status" value="1"/>
</dbReference>
<dbReference type="Proteomes" id="UP000518605">
    <property type="component" value="Unassembled WGS sequence"/>
</dbReference>
<dbReference type="InterPro" id="IPR029068">
    <property type="entry name" value="Glyas_Bleomycin-R_OHBP_Dase"/>
</dbReference>
<proteinExistence type="predicted"/>
<dbReference type="Gene3D" id="3.10.180.10">
    <property type="entry name" value="2,3-Dihydroxybiphenyl 1,2-Dioxygenase, domain 1"/>
    <property type="match status" value="1"/>
</dbReference>
<comment type="caution">
    <text evidence="3">The sequence shown here is derived from an EMBL/GenBank/DDBJ whole genome shotgun (WGS) entry which is preliminary data.</text>
</comment>
<dbReference type="EMBL" id="JACHXW010000004">
    <property type="protein sequence ID" value="MBB3151593.1"/>
    <property type="molecule type" value="Genomic_DNA"/>
</dbReference>
<keyword evidence="4" id="KW-1185">Reference proteome</keyword>
<feature type="domain" description="VOC" evidence="2">
    <location>
        <begin position="11"/>
        <end position="131"/>
    </location>
</feature>
<gene>
    <name evidence="3" type="ORF">FHS16_001639</name>
</gene>
<dbReference type="InterPro" id="IPR018146">
    <property type="entry name" value="Glyoxalase_1_CS"/>
</dbReference>
<dbReference type="RefSeq" id="WP_183560729.1">
    <property type="nucleotide sequence ID" value="NZ_CBCSLB010000011.1"/>
</dbReference>
<dbReference type="GO" id="GO:0046872">
    <property type="term" value="F:metal ion binding"/>
    <property type="evidence" value="ECO:0007669"/>
    <property type="project" value="UniProtKB-KW"/>
</dbReference>
<organism evidence="3 4">
    <name type="scientific">Paenibacillus endophyticus</name>
    <dbReference type="NCBI Taxonomy" id="1294268"/>
    <lineage>
        <taxon>Bacteria</taxon>
        <taxon>Bacillati</taxon>
        <taxon>Bacillota</taxon>
        <taxon>Bacilli</taxon>
        <taxon>Bacillales</taxon>
        <taxon>Paenibacillaceae</taxon>
        <taxon>Paenibacillus</taxon>
    </lineage>
</organism>
<name>A0A7W5C5K4_9BACL</name>
<dbReference type="InterPro" id="IPR004360">
    <property type="entry name" value="Glyas_Fos-R_dOase_dom"/>
</dbReference>
<dbReference type="SUPFAM" id="SSF54593">
    <property type="entry name" value="Glyoxalase/Bleomycin resistance protein/Dihydroxybiphenyl dioxygenase"/>
    <property type="match status" value="1"/>
</dbReference>
<evidence type="ECO:0000256" key="1">
    <source>
        <dbReference type="ARBA" id="ARBA00022723"/>
    </source>
</evidence>
<evidence type="ECO:0000313" key="4">
    <source>
        <dbReference type="Proteomes" id="UP000518605"/>
    </source>
</evidence>
<dbReference type="GO" id="GO:0004462">
    <property type="term" value="F:lactoylglutathione lyase activity"/>
    <property type="evidence" value="ECO:0007669"/>
    <property type="project" value="InterPro"/>
</dbReference>
<protein>
    <submittedName>
        <fullName evidence="3">Glyoxylase I family protein</fullName>
    </submittedName>
</protein>
<dbReference type="Pfam" id="PF00903">
    <property type="entry name" value="Glyoxalase"/>
    <property type="match status" value="1"/>
</dbReference>
<dbReference type="InterPro" id="IPR051785">
    <property type="entry name" value="MMCE/EMCE_epimerase"/>
</dbReference>
<dbReference type="GO" id="GO:0004493">
    <property type="term" value="F:methylmalonyl-CoA epimerase activity"/>
    <property type="evidence" value="ECO:0007669"/>
    <property type="project" value="TreeGrafter"/>
</dbReference>
<dbReference type="PANTHER" id="PTHR43048">
    <property type="entry name" value="METHYLMALONYL-COA EPIMERASE"/>
    <property type="match status" value="1"/>
</dbReference>
<dbReference type="AlphaFoldDB" id="A0A7W5C5K4"/>
<dbReference type="InterPro" id="IPR037523">
    <property type="entry name" value="VOC_core"/>
</dbReference>
<dbReference type="GO" id="GO:0046491">
    <property type="term" value="P:L-methylmalonyl-CoA metabolic process"/>
    <property type="evidence" value="ECO:0007669"/>
    <property type="project" value="TreeGrafter"/>
</dbReference>
<dbReference type="PANTHER" id="PTHR43048:SF3">
    <property type="entry name" value="METHYLMALONYL-COA EPIMERASE, MITOCHONDRIAL"/>
    <property type="match status" value="1"/>
</dbReference>
<keyword evidence="1" id="KW-0479">Metal-binding</keyword>
<evidence type="ECO:0000313" key="3">
    <source>
        <dbReference type="EMBL" id="MBB3151593.1"/>
    </source>
</evidence>
<accession>A0A7W5C5K4</accession>
<reference evidence="3 4" key="1">
    <citation type="submission" date="2020-08" db="EMBL/GenBank/DDBJ databases">
        <title>Genomic Encyclopedia of Type Strains, Phase III (KMG-III): the genomes of soil and plant-associated and newly described type strains.</title>
        <authorList>
            <person name="Whitman W."/>
        </authorList>
    </citation>
    <scope>NUCLEOTIDE SEQUENCE [LARGE SCALE GENOMIC DNA]</scope>
    <source>
        <strain evidence="3 4">CECT 8234</strain>
    </source>
</reference>